<proteinExistence type="inferred from homology"/>
<feature type="active site" description="Proton acceptor" evidence="7">
    <location>
        <position position="326"/>
    </location>
</feature>
<evidence type="ECO:0000256" key="5">
    <source>
        <dbReference type="ARBA" id="ARBA00023008"/>
    </source>
</evidence>
<keyword evidence="3 7" id="KW-0801">TPQ</keyword>
<dbReference type="InterPro" id="IPR016182">
    <property type="entry name" value="Cu_amine_oxidase_N-reg"/>
</dbReference>
<evidence type="ECO:0000259" key="11">
    <source>
        <dbReference type="Pfam" id="PF01179"/>
    </source>
</evidence>
<evidence type="ECO:0000313" key="14">
    <source>
        <dbReference type="EMBL" id="THU69927.1"/>
    </source>
</evidence>
<reference evidence="14 15" key="1">
    <citation type="journal article" date="2019" name="Nat. Plants">
        <title>Genome sequencing of Musa balbisiana reveals subgenome evolution and function divergence in polyploid bananas.</title>
        <authorList>
            <person name="Yao X."/>
        </authorList>
    </citation>
    <scope>NUCLEOTIDE SEQUENCE [LARGE SCALE GENOMIC DNA]</scope>
    <source>
        <strain evidence="15">cv. DH-PKW</strain>
        <tissue evidence="14">Leaves</tissue>
    </source>
</reference>
<feature type="modified residue" description="2',4',5'-topaquinone" evidence="8">
    <location>
        <position position="414"/>
    </location>
</feature>
<evidence type="ECO:0000256" key="1">
    <source>
        <dbReference type="ARBA" id="ARBA00007983"/>
    </source>
</evidence>
<feature type="domain" description="Copper amine oxidase catalytic" evidence="11">
    <location>
        <begin position="249"/>
        <end position="661"/>
    </location>
</feature>
<evidence type="ECO:0000256" key="6">
    <source>
        <dbReference type="ARBA" id="ARBA00023157"/>
    </source>
</evidence>
<dbReference type="GO" id="GO:0005507">
    <property type="term" value="F:copper ion binding"/>
    <property type="evidence" value="ECO:0007669"/>
    <property type="project" value="InterPro"/>
</dbReference>
<keyword evidence="6" id="KW-1015">Disulfide bond</keyword>
<comment type="caution">
    <text evidence="14">The sequence shown here is derived from an EMBL/GenBank/DDBJ whole genome shotgun (WGS) entry which is preliminary data.</text>
</comment>
<feature type="domain" description="Copper amine oxidase N2-terminal" evidence="12">
    <location>
        <begin position="31"/>
        <end position="118"/>
    </location>
</feature>
<dbReference type="Gene3D" id="3.10.450.40">
    <property type="match status" value="2"/>
</dbReference>
<keyword evidence="10" id="KW-0732">Signal</keyword>
<dbReference type="InterPro" id="IPR049947">
    <property type="entry name" value="Cu_Am_Ox_Cu-bd"/>
</dbReference>
<name>A0A4S8K4Z0_MUSBA</name>
<dbReference type="Pfam" id="PF01179">
    <property type="entry name" value="Cu_amine_oxid"/>
    <property type="match status" value="1"/>
</dbReference>
<organism evidence="14 15">
    <name type="scientific">Musa balbisiana</name>
    <name type="common">Banana</name>
    <dbReference type="NCBI Taxonomy" id="52838"/>
    <lineage>
        <taxon>Eukaryota</taxon>
        <taxon>Viridiplantae</taxon>
        <taxon>Streptophyta</taxon>
        <taxon>Embryophyta</taxon>
        <taxon>Tracheophyta</taxon>
        <taxon>Spermatophyta</taxon>
        <taxon>Magnoliopsida</taxon>
        <taxon>Liliopsida</taxon>
        <taxon>Zingiberales</taxon>
        <taxon>Musaceae</taxon>
        <taxon>Musa</taxon>
    </lineage>
</organism>
<accession>A0A4S8K4Z0</accession>
<evidence type="ECO:0000256" key="4">
    <source>
        <dbReference type="ARBA" id="ARBA00023002"/>
    </source>
</evidence>
<dbReference type="InterPro" id="IPR015800">
    <property type="entry name" value="Cu_amine_oxidase_N2"/>
</dbReference>
<evidence type="ECO:0000256" key="8">
    <source>
        <dbReference type="PIRSR" id="PIRSR600269-51"/>
    </source>
</evidence>
<evidence type="ECO:0000256" key="3">
    <source>
        <dbReference type="ARBA" id="ARBA00022772"/>
    </source>
</evidence>
<dbReference type="FunFam" id="3.10.450.40:FF:000005">
    <property type="entry name" value="Amine oxidase"/>
    <property type="match status" value="1"/>
</dbReference>
<comment type="PTM">
    <text evidence="8 9">Topaquinone (TPQ) is generated by copper-dependent autoxidation of a specific tyrosyl residue.</text>
</comment>
<evidence type="ECO:0000256" key="7">
    <source>
        <dbReference type="PIRSR" id="PIRSR600269-50"/>
    </source>
</evidence>
<sequence length="679" mass="75814">MNPQLSSSSFLVVVFVFVFLHSLKLDSIYCHPLDPLTPSEISAVSNIIKSSHLGSSKSLSFHYVGLDELDKPDVLAWASTHRWNKAAPPRRAFVIVRSEKKTHEIYVDITNHSIVSDKVYEGFGYPMLNFEEQVAASALPFDYAPFVESVKKRGLEPEDVLCTTFSVGWFGERKQGRRLLKIQCFLTGDTVNFYARPLEGVTVVVDLDAMEIVEYEDRMVVPVPGSTGTDYRAAKQKPPLGPRTKPGIIVQPEGKGFEVDGHMIRWANWEFHLGYDVRAGTVISLASVKDSEKGIFRRVLHRGYVSELFVPYMDPSEEWYYKTFFDSGEFGFGLSAAPLEPMTDCPANAAFMDAYITDRDGLPIKQSNALCVFERYSGDASWRHTEFGITGQVITEVRPEVSLVVRMVSAVGNYDYVIDWEFKTSGSIKLGVSLTGILEMKGTQYTHADQISGDQHGTLLAANTMGVYHDHFVTFHLDLDVDGPDNSFVKSKLKTVRVTDGSSPRRSYWTVAKETARTEADAQVELGAEPAELLVVNPSKKTKMGNDVGYRLISHGATAASLLSDDDYPQIRASYSKKQVRVTAYNKSEKWAAGLYADESRGDDNLAAWTARNRVIENTDIVLWYTVGVHHVPYQEDFPVMPLLSGGFELRPANFFESNPLIKTPANKQVHLPNCSRNS</sequence>
<dbReference type="EMBL" id="PYDT01000002">
    <property type="protein sequence ID" value="THU69927.1"/>
    <property type="molecule type" value="Genomic_DNA"/>
</dbReference>
<dbReference type="Pfam" id="PF02727">
    <property type="entry name" value="Cu_amine_oxidN2"/>
    <property type="match status" value="1"/>
</dbReference>
<evidence type="ECO:0000256" key="10">
    <source>
        <dbReference type="SAM" id="SignalP"/>
    </source>
</evidence>
<evidence type="ECO:0000256" key="9">
    <source>
        <dbReference type="RuleBase" id="RU000672"/>
    </source>
</evidence>
<dbReference type="EC" id="1.4.3.-" evidence="9"/>
<keyword evidence="2 9" id="KW-0479">Metal-binding</keyword>
<dbReference type="InterPro" id="IPR036460">
    <property type="entry name" value="Cu_amine_oxidase_C_sf"/>
</dbReference>
<dbReference type="GO" id="GO:0048038">
    <property type="term" value="F:quinone binding"/>
    <property type="evidence" value="ECO:0007669"/>
    <property type="project" value="InterPro"/>
</dbReference>
<dbReference type="FunFam" id="3.10.450.40:FF:000012">
    <property type="entry name" value="Amine oxidase"/>
    <property type="match status" value="1"/>
</dbReference>
<comment type="cofactor">
    <cofactor evidence="9">
        <name>Cu cation</name>
        <dbReference type="ChEBI" id="CHEBI:23378"/>
    </cofactor>
    <text evidence="9">Contains 1 topaquinone per subunit.</text>
</comment>
<feature type="chain" id="PRO_5020746936" description="Amine oxidase" evidence="10">
    <location>
        <begin position="31"/>
        <end position="679"/>
    </location>
</feature>
<comment type="similarity">
    <text evidence="1 9">Belongs to the copper/topaquinone oxidase family.</text>
</comment>
<feature type="domain" description="Copper amine oxidase N3-terminal" evidence="13">
    <location>
        <begin position="126"/>
        <end position="223"/>
    </location>
</feature>
<dbReference type="SUPFAM" id="SSF49998">
    <property type="entry name" value="Amine oxidase catalytic domain"/>
    <property type="match status" value="1"/>
</dbReference>
<dbReference type="SUPFAM" id="SSF54416">
    <property type="entry name" value="Amine oxidase N-terminal region"/>
    <property type="match status" value="2"/>
</dbReference>
<keyword evidence="15" id="KW-1185">Reference proteome</keyword>
<dbReference type="InterPro" id="IPR000269">
    <property type="entry name" value="Cu_amine_oxidase"/>
</dbReference>
<dbReference type="PANTHER" id="PTHR10638">
    <property type="entry name" value="COPPER AMINE OXIDASE"/>
    <property type="match status" value="1"/>
</dbReference>
<evidence type="ECO:0000256" key="2">
    <source>
        <dbReference type="ARBA" id="ARBA00022723"/>
    </source>
</evidence>
<gene>
    <name evidence="14" type="ORF">C4D60_Mb08t19570</name>
</gene>
<dbReference type="Pfam" id="PF02728">
    <property type="entry name" value="Cu_amine_oxidN3"/>
    <property type="match status" value="1"/>
</dbReference>
<evidence type="ECO:0000259" key="12">
    <source>
        <dbReference type="Pfam" id="PF02727"/>
    </source>
</evidence>
<keyword evidence="5 9" id="KW-0186">Copper</keyword>
<feature type="signal peptide" evidence="10">
    <location>
        <begin position="1"/>
        <end position="30"/>
    </location>
</feature>
<dbReference type="PROSITE" id="PS01165">
    <property type="entry name" value="COPPER_AMINE_OXID_2"/>
    <property type="match status" value="1"/>
</dbReference>
<dbReference type="STRING" id="52838.A0A4S8K4Z0"/>
<dbReference type="InterPro" id="IPR015798">
    <property type="entry name" value="Cu_amine_oxidase_C"/>
</dbReference>
<dbReference type="GO" id="GO:0009308">
    <property type="term" value="P:amine metabolic process"/>
    <property type="evidence" value="ECO:0007669"/>
    <property type="project" value="UniProtKB-UniRule"/>
</dbReference>
<dbReference type="Proteomes" id="UP000317650">
    <property type="component" value="Chromosome 8"/>
</dbReference>
<protein>
    <recommendedName>
        <fullName evidence="9">Amine oxidase</fullName>
        <ecNumber evidence="9">1.4.3.-</ecNumber>
    </recommendedName>
</protein>
<dbReference type="PANTHER" id="PTHR10638:SF71">
    <property type="entry name" value="AMINE OXIDASE"/>
    <property type="match status" value="1"/>
</dbReference>
<dbReference type="GO" id="GO:0008131">
    <property type="term" value="F:primary methylamine oxidase activity"/>
    <property type="evidence" value="ECO:0007669"/>
    <property type="project" value="InterPro"/>
</dbReference>
<dbReference type="Gene3D" id="2.70.98.20">
    <property type="entry name" value="Copper amine oxidase, catalytic domain"/>
    <property type="match status" value="1"/>
</dbReference>
<feature type="active site" description="Schiff-base intermediate with substrate; via topaquinone" evidence="7">
    <location>
        <position position="414"/>
    </location>
</feature>
<dbReference type="InterPro" id="IPR015802">
    <property type="entry name" value="Cu_amine_oxidase_N3"/>
</dbReference>
<dbReference type="FunFam" id="2.70.98.20:FF:000004">
    <property type="entry name" value="Amine oxidase"/>
    <property type="match status" value="1"/>
</dbReference>
<evidence type="ECO:0000313" key="15">
    <source>
        <dbReference type="Proteomes" id="UP000317650"/>
    </source>
</evidence>
<keyword evidence="4 9" id="KW-0560">Oxidoreductase</keyword>
<dbReference type="AlphaFoldDB" id="A0A4S8K4Z0"/>
<evidence type="ECO:0000259" key="13">
    <source>
        <dbReference type="Pfam" id="PF02728"/>
    </source>
</evidence>